<evidence type="ECO:0000313" key="1">
    <source>
        <dbReference type="EMBL" id="GCE08862.1"/>
    </source>
</evidence>
<dbReference type="AlphaFoldDB" id="A0A401ZPV3"/>
<organism evidence="1 2">
    <name type="scientific">Dictyobacter aurantiacus</name>
    <dbReference type="NCBI Taxonomy" id="1936993"/>
    <lineage>
        <taxon>Bacteria</taxon>
        <taxon>Bacillati</taxon>
        <taxon>Chloroflexota</taxon>
        <taxon>Ktedonobacteria</taxon>
        <taxon>Ktedonobacterales</taxon>
        <taxon>Dictyobacteraceae</taxon>
        <taxon>Dictyobacter</taxon>
    </lineage>
</organism>
<keyword evidence="2" id="KW-1185">Reference proteome</keyword>
<dbReference type="Proteomes" id="UP000287224">
    <property type="component" value="Unassembled WGS sequence"/>
</dbReference>
<accession>A0A401ZPV3</accession>
<evidence type="ECO:0000313" key="2">
    <source>
        <dbReference type="Proteomes" id="UP000287224"/>
    </source>
</evidence>
<proteinExistence type="predicted"/>
<dbReference type="EMBL" id="BIFQ01000002">
    <property type="protein sequence ID" value="GCE08862.1"/>
    <property type="molecule type" value="Genomic_DNA"/>
</dbReference>
<protein>
    <submittedName>
        <fullName evidence="1">Uncharacterized protein</fullName>
    </submittedName>
</protein>
<gene>
    <name evidence="1" type="ORF">KDAU_61910</name>
</gene>
<name>A0A401ZPV3_9CHLR</name>
<sequence>MLYPVPGRRTVLVVVRLAYRAVACPMGHYREEYPRQLLALVANRADSKSDMSVPRTVMACWSASVPGFH</sequence>
<comment type="caution">
    <text evidence="1">The sequence shown here is derived from an EMBL/GenBank/DDBJ whole genome shotgun (WGS) entry which is preliminary data.</text>
</comment>
<reference evidence="2" key="1">
    <citation type="submission" date="2018-12" db="EMBL/GenBank/DDBJ databases">
        <title>Tengunoibacter tsumagoiensis gen. nov., sp. nov., Dictyobacter kobayashii sp. nov., D. alpinus sp. nov., and D. joshuensis sp. nov. and description of Dictyobacteraceae fam. nov. within the order Ktedonobacterales isolated from Tengu-no-mugimeshi.</title>
        <authorList>
            <person name="Wang C.M."/>
            <person name="Zheng Y."/>
            <person name="Sakai Y."/>
            <person name="Toyoda A."/>
            <person name="Minakuchi Y."/>
            <person name="Abe K."/>
            <person name="Yokota A."/>
            <person name="Yabe S."/>
        </authorList>
    </citation>
    <scope>NUCLEOTIDE SEQUENCE [LARGE SCALE GENOMIC DNA]</scope>
    <source>
        <strain evidence="2">S-27</strain>
    </source>
</reference>